<evidence type="ECO:0000313" key="2">
    <source>
        <dbReference type="Proteomes" id="UP000070328"/>
    </source>
</evidence>
<dbReference type="Proteomes" id="UP000070328">
    <property type="component" value="Unassembled WGS sequence"/>
</dbReference>
<proteinExistence type="predicted"/>
<reference evidence="1 2" key="1">
    <citation type="submission" date="2014-02" db="EMBL/GenBank/DDBJ databases">
        <title>The genome sequence of Colletotrichum simmondsii CBS122122.</title>
        <authorList>
            <person name="Baroncelli R."/>
            <person name="Thon M.R."/>
        </authorList>
    </citation>
    <scope>NUCLEOTIDE SEQUENCE [LARGE SCALE GENOMIC DNA]</scope>
    <source>
        <strain evidence="1 2">CBS122122</strain>
    </source>
</reference>
<accession>A0A135SY45</accession>
<evidence type="ECO:0000313" key="1">
    <source>
        <dbReference type="EMBL" id="KXH40765.1"/>
    </source>
</evidence>
<dbReference type="AlphaFoldDB" id="A0A135SY45"/>
<organism evidence="1 2">
    <name type="scientific">Colletotrichum simmondsii</name>
    <dbReference type="NCBI Taxonomy" id="703756"/>
    <lineage>
        <taxon>Eukaryota</taxon>
        <taxon>Fungi</taxon>
        <taxon>Dikarya</taxon>
        <taxon>Ascomycota</taxon>
        <taxon>Pezizomycotina</taxon>
        <taxon>Sordariomycetes</taxon>
        <taxon>Hypocreomycetidae</taxon>
        <taxon>Glomerellales</taxon>
        <taxon>Glomerellaceae</taxon>
        <taxon>Colletotrichum</taxon>
        <taxon>Colletotrichum acutatum species complex</taxon>
    </lineage>
</organism>
<gene>
    <name evidence="1" type="ORF">CSIM01_08493</name>
</gene>
<dbReference type="EMBL" id="JFBX01000361">
    <property type="protein sequence ID" value="KXH40765.1"/>
    <property type="molecule type" value="Genomic_DNA"/>
</dbReference>
<sequence length="138" mass="15825">MRLDVLSRIYKNRDEIVKHHKTDLSDMASKYRYLAVAPLLNLSNRSRVTCHVFEAKDGVSRAGWVIISQKGFILDIDNATQVQKVKCRCIVGETHLFISDYFEFFMRDDAYTESTVEPFSMPIKAMAVSESRKASRLG</sequence>
<comment type="caution">
    <text evidence="1">The sequence shown here is derived from an EMBL/GenBank/DDBJ whole genome shotgun (WGS) entry which is preliminary data.</text>
</comment>
<protein>
    <submittedName>
        <fullName evidence="1">Uncharacterized protein</fullName>
    </submittedName>
</protein>
<keyword evidence="2" id="KW-1185">Reference proteome</keyword>
<name>A0A135SY45_9PEZI</name>